<dbReference type="GO" id="GO:0110001">
    <property type="term" value="C:toxin-antitoxin complex"/>
    <property type="evidence" value="ECO:0007669"/>
    <property type="project" value="InterPro"/>
</dbReference>
<evidence type="ECO:0000256" key="4">
    <source>
        <dbReference type="ARBA" id="ARBA00024207"/>
    </source>
</evidence>
<proteinExistence type="inferred from homology"/>
<organism evidence="5 6">
    <name type="scientific">Candidatus Desantisbacteria bacterium CG1_02_38_46</name>
    <dbReference type="NCBI Taxonomy" id="1817893"/>
    <lineage>
        <taxon>Bacteria</taxon>
        <taxon>Candidatus Desantisiibacteriota</taxon>
    </lineage>
</organism>
<dbReference type="InterPro" id="IPR037038">
    <property type="entry name" value="HepT-like_sf"/>
</dbReference>
<dbReference type="Pfam" id="PF01934">
    <property type="entry name" value="HepT-like"/>
    <property type="match status" value="1"/>
</dbReference>
<name>A0A1J4SG77_9BACT</name>
<keyword evidence="2" id="KW-0540">Nuclease</keyword>
<dbReference type="PANTHER" id="PTHR33397">
    <property type="entry name" value="UPF0331 PROTEIN YUTE"/>
    <property type="match status" value="1"/>
</dbReference>
<accession>A0A1J4SG77</accession>
<dbReference type="GO" id="GO:0016787">
    <property type="term" value="F:hydrolase activity"/>
    <property type="evidence" value="ECO:0007669"/>
    <property type="project" value="UniProtKB-KW"/>
</dbReference>
<reference evidence="5 6" key="1">
    <citation type="journal article" date="2016" name="Environ. Microbiol.">
        <title>Genomic resolution of a cold subsurface aquifer community provides metabolic insights for novel microbes adapted to high CO concentrations.</title>
        <authorList>
            <person name="Probst A.J."/>
            <person name="Castelle C.J."/>
            <person name="Singh A."/>
            <person name="Brown C.T."/>
            <person name="Anantharaman K."/>
            <person name="Sharon I."/>
            <person name="Hug L.A."/>
            <person name="Burstein D."/>
            <person name="Emerson J.B."/>
            <person name="Thomas B.C."/>
            <person name="Banfield J.F."/>
        </authorList>
    </citation>
    <scope>NUCLEOTIDE SEQUENCE [LARGE SCALE GENOMIC DNA]</scope>
    <source>
        <strain evidence="5">CG1_02_38_46</strain>
    </source>
</reference>
<dbReference type="AlphaFoldDB" id="A0A1J4SG77"/>
<dbReference type="Proteomes" id="UP000182278">
    <property type="component" value="Unassembled WGS sequence"/>
</dbReference>
<comment type="caution">
    <text evidence="5">The sequence shown here is derived from an EMBL/GenBank/DDBJ whole genome shotgun (WGS) entry which is preliminary data.</text>
</comment>
<evidence type="ECO:0000256" key="1">
    <source>
        <dbReference type="ARBA" id="ARBA00022649"/>
    </source>
</evidence>
<keyword evidence="1" id="KW-1277">Toxin-antitoxin system</keyword>
<gene>
    <name evidence="5" type="ORF">AUJ66_04460</name>
</gene>
<dbReference type="PANTHER" id="PTHR33397:SF3">
    <property type="entry name" value="MRNA NUCLEASE HEPT"/>
    <property type="match status" value="1"/>
</dbReference>
<dbReference type="EMBL" id="MNUO01000066">
    <property type="protein sequence ID" value="OIN97046.1"/>
    <property type="molecule type" value="Genomic_DNA"/>
</dbReference>
<dbReference type="Gene3D" id="1.20.120.580">
    <property type="entry name" value="bsu32300-like"/>
    <property type="match status" value="1"/>
</dbReference>
<dbReference type="InterPro" id="IPR008201">
    <property type="entry name" value="HepT-like"/>
</dbReference>
<dbReference type="InterPro" id="IPR052379">
    <property type="entry name" value="Type_VII_TA_RNase"/>
</dbReference>
<dbReference type="STRING" id="1817893.AUJ66_04460"/>
<evidence type="ECO:0000256" key="2">
    <source>
        <dbReference type="ARBA" id="ARBA00022722"/>
    </source>
</evidence>
<dbReference type="GO" id="GO:0004540">
    <property type="term" value="F:RNA nuclease activity"/>
    <property type="evidence" value="ECO:0007669"/>
    <property type="project" value="InterPro"/>
</dbReference>
<comment type="similarity">
    <text evidence="4">Belongs to the HepT RNase toxin family.</text>
</comment>
<keyword evidence="3" id="KW-0378">Hydrolase</keyword>
<protein>
    <recommendedName>
        <fullName evidence="7">DUF86 domain-containing protein</fullName>
    </recommendedName>
</protein>
<dbReference type="NCBIfam" id="NF047751">
    <property type="entry name" value="HepT_toxin"/>
    <property type="match status" value="1"/>
</dbReference>
<evidence type="ECO:0008006" key="7">
    <source>
        <dbReference type="Google" id="ProtNLM"/>
    </source>
</evidence>
<evidence type="ECO:0000313" key="5">
    <source>
        <dbReference type="EMBL" id="OIN97046.1"/>
    </source>
</evidence>
<evidence type="ECO:0000313" key="6">
    <source>
        <dbReference type="Proteomes" id="UP000182278"/>
    </source>
</evidence>
<evidence type="ECO:0000256" key="3">
    <source>
        <dbReference type="ARBA" id="ARBA00022801"/>
    </source>
</evidence>
<sequence>MIDREFIKRKIDLIEQNLQRLTELKGLTFDEVAKDFFKYSALKLVLMEIIGRAIDINEHLIAEISEKDTRTPLSYRETFLSLVDFKILPEEFAAEISKSAGFRNAIVHDYNNLDKYIVYTTIDESIVQYTQYCHYIIDYLDSHNY</sequence>